<evidence type="ECO:0000313" key="1">
    <source>
        <dbReference type="EMBL" id="BBB93536.1"/>
    </source>
</evidence>
<gene>
    <name evidence="1" type="ORF">MAMMFC1_04254</name>
</gene>
<protein>
    <submittedName>
        <fullName evidence="1">CRISPR-associated protein</fullName>
    </submittedName>
</protein>
<reference evidence="1 2" key="1">
    <citation type="journal article" date="2018" name="Int. J. Syst. Evol. Microbiol.">
        <title>Methylomusa anaerophila gen. nov., sp. nov., an anaerobic methanol-utilizing bacterium isolated from a microbial fuel cell.</title>
        <authorList>
            <person name="Amano N."/>
            <person name="Yamamuro A."/>
            <person name="Miyahara M."/>
            <person name="Kouzuma A."/>
            <person name="Abe T."/>
            <person name="Watanabe K."/>
        </authorList>
    </citation>
    <scope>NUCLEOTIDE SEQUENCE [LARGE SCALE GENOMIC DNA]</scope>
    <source>
        <strain evidence="1 2">MMFC1</strain>
    </source>
</reference>
<accession>A0A348AR38</accession>
<keyword evidence="2" id="KW-1185">Reference proteome</keyword>
<dbReference type="RefSeq" id="WP_126310344.1">
    <property type="nucleotide sequence ID" value="NZ_AP018449.1"/>
</dbReference>
<dbReference type="OrthoDB" id="5422815at2"/>
<organism evidence="1 2">
    <name type="scientific">Methylomusa anaerophila</name>
    <dbReference type="NCBI Taxonomy" id="1930071"/>
    <lineage>
        <taxon>Bacteria</taxon>
        <taxon>Bacillati</taxon>
        <taxon>Bacillota</taxon>
        <taxon>Negativicutes</taxon>
        <taxon>Selenomonadales</taxon>
        <taxon>Sporomusaceae</taxon>
        <taxon>Methylomusa</taxon>
    </lineage>
</organism>
<dbReference type="AlphaFoldDB" id="A0A348AR38"/>
<evidence type="ECO:0000313" key="2">
    <source>
        <dbReference type="Proteomes" id="UP000276437"/>
    </source>
</evidence>
<sequence>MGFLQAVHALGVMAQKRSQGSVLADIMSFLQLPHPLGEAEAKRARVIRVWLKVANADSEILDVLSVDQIEPPAEYPAFSDEDKIKEMYLYRKPVGAAAQWSFSPLYKLGKGETEGKQALLGNNWQTDKDSRYYKIKRTVLNDFEVAGCFSAGGVERIMQGLVERADELAAFWTDRKRSYLLLFGVENNGVFLHPGQVPAFINYFRHKLTAPKEEQVKNSASSREKILRQCACCGSSAADVETLDKVFKFATFDKDSFLPGAKDGAGIKEKVFPVCPDCYALLSAGKTEMESRFVNTRIIPGINLYVLPEVCVGDMGATEIAAAETRDFFENGIAKESRVFRNLARKGTGLVYHFLFTELNNAQVKVHCLIEDVPPTRLNHLQSLWGETCTAFPMKNPAVDQDDDDGRINLDRAFRQIVSVMLSLAGKREQDKTVMREKALAMIGALLNNEVVELTGIKELMVSRFAGLFTDPDWLRPKGGEELSGLAKVRGMAEVVDFLIRVNGRREV</sequence>
<dbReference type="KEGG" id="mana:MAMMFC1_04254"/>
<proteinExistence type="predicted"/>
<dbReference type="Pfam" id="PF09484">
    <property type="entry name" value="Cas_TM1802"/>
    <property type="match status" value="1"/>
</dbReference>
<dbReference type="InterPro" id="IPR013389">
    <property type="entry name" value="CRISPR-assoc_prot_Cas8b"/>
</dbReference>
<name>A0A348AR38_9FIRM</name>
<dbReference type="Proteomes" id="UP000276437">
    <property type="component" value="Chromosome"/>
</dbReference>
<dbReference type="EMBL" id="AP018449">
    <property type="protein sequence ID" value="BBB93536.1"/>
    <property type="molecule type" value="Genomic_DNA"/>
</dbReference>